<feature type="domain" description="HPt" evidence="14">
    <location>
        <begin position="579"/>
        <end position="686"/>
    </location>
</feature>
<accession>A0AAN2C049</accession>
<dbReference type="PRINTS" id="PR00344">
    <property type="entry name" value="BCTRLSENSOR"/>
</dbReference>
<name>A0AAN2C049_9PROT</name>
<dbReference type="SUPFAM" id="SSF52172">
    <property type="entry name" value="CheY-like"/>
    <property type="match status" value="1"/>
</dbReference>
<feature type="modified residue" description="Phosphohistidine" evidence="9">
    <location>
        <position position="626"/>
    </location>
</feature>
<dbReference type="GO" id="GO:0005737">
    <property type="term" value="C:cytoplasm"/>
    <property type="evidence" value="ECO:0007669"/>
    <property type="project" value="InterPro"/>
</dbReference>
<dbReference type="Pfam" id="PF26379">
    <property type="entry name" value="FimL_2nd"/>
    <property type="match status" value="1"/>
</dbReference>
<dbReference type="InterPro" id="IPR051315">
    <property type="entry name" value="Bact_Chemotaxis_CheA"/>
</dbReference>
<keyword evidence="4 10" id="KW-0597">Phosphoprotein</keyword>
<sequence length="1728" mass="190602">MQAQFNPLPLLSVKPGLDSSLANISRELENYFSSGGKDPQALKSALEELHRTGGVLRMLSLTGLVVFCTELEKLLQEMGQAPDAGVPHRDVVRRALFGLTHYLDALADGATNATLRLFHEYQELLQARGLEMAFDVDLFFPVLQVELPESLLQPPQQEDAAVQIKAARAQYQQALLRWLRQDDKAAALREMMAAVRKVTVCVPQNRQRAFWWVALGLLDCLLHDGIPPELNVKKSLSRIDLKMKSLTDGSAFDEEASISEALYLIARSHSVSDTVEQIKSAYALDEYLPAERPIPPSETAALLDNMRAQLQVAEESWEQCVAETAGACQQFAADMEKMYLLSEQLDRNTLQFLCKLIHTTAQQVDQPERAQRISMDMAMALLLLDGGIEHYQHLGSGFQEQARILSTRLQAGLTRMPEDESKLSSLISLYYQMEQQEVMAPLATEMQGNLQHIEQNLNAFFNNATKRTELSRIGLLLSQVQGGLHILSLDAAEQLVGSLHQATERYVQGATPSAVEMRTVASAISALEEYVHGLVLGQKPDPSVLGRALQDMGEIRPAEGYVEAPVQEEPAPAGVSIRKGDEDEELLEVFLEEAREVMETLRSNLEVSRLHMESREPLVTMRRAFHTLKGSGRMVGLTELGEVAWAVERAMNKWLQENKPATPALLDMIGDAEVLFQHWVDMLSSGSATAMIDTSYLLSVADSIENGKEIPPPKAALPVQVAEPPLPVVTESEEEGPVEIGSVSLSPILFNIATEEAAGHVHALHEQLAILHETESHLVTYDFMRAAHTLAGVNRTMGFVQIAELSYALELWLEERIDKPNVVNEAQMALIDQVVQQLEQMCAMVREQRQEPQAQPELIARLQADKVPAAGEAVAPEHEEIPLLELEAPVMPAETVAEPEPLPEIALDLGSAAPPALELPVFEPELAAGETEPSAVAEIALDMLPPQGAVEPVEPPVAKAETEQAAPADVEEHIQPVPHKEREVHDEVDEQLLPIFLEEAHELYPQIGTTLRAWREQPGDAQQGRNLQRSLHTLKGSARMAGAMRLGELTHRVEDRVERAMARGELNAELWSELDNYLDRIGNAIEQLQHPPAAVAVEQPAAAGAVQPQAQVQAAQAIPAQTLEIGAERAMQAALLRVRSDTVDRLVNEAGEVSVARSRAEMELGALKNSVLDLTDSVNRLRKQLREIEIHAEGQMQARIAVSGESAEKFDPLEFDRFTRFQELTRFMNESVHDVQTVQQTLLKNLAVTESALNAQAHLNRDLQQGLMAIRMVPFASIGERLYRIVRQTGKELGKRTNLELSGTEVELDRSVLEKMTAPFEHLLRNAVAHGLEMPEQRVRAGKEPTGEIRLSLRQESNEVVFELSDDGAGLNIARVRQKAVESGVLQEGEEISDELTMQLIFTPGLSTAQEVTEISGRGVGLDVVRSEITALGGRIDVASNPGHGMHFSIHLPLTLAVTKTLLVRAGQQTYALPSNMVENVQQLKPSALDAVYKQQYIEWQGARYPLHFLAHLLGEDDAEIEAQPHNPVLLLRAGDKRIAVHVDELLGNQEVVVKNIGPQLARLPGIAGATVSANGTVILIINPVAFTQRIAVTRKIAKAAAEAVHQAPLVMVVDDSLTVRKITSRLLARSGYQVVTAKDGVDALEQLADVAPDVMLLDVEMPRMDGFELTKRLRQDAKMQDLPIIMITSRTADKHRRYALELGVNEYMGKPYQEEELLDNIARLIGK</sequence>
<feature type="domain" description="Response regulatory" evidence="12">
    <location>
        <begin position="1610"/>
        <end position="1726"/>
    </location>
</feature>
<dbReference type="RefSeq" id="WP_237247378.1">
    <property type="nucleotide sequence ID" value="NZ_AP023423.1"/>
</dbReference>
<evidence type="ECO:0000259" key="11">
    <source>
        <dbReference type="PROSITE" id="PS50109"/>
    </source>
</evidence>
<dbReference type="Pfam" id="PF00072">
    <property type="entry name" value="Response_reg"/>
    <property type="match status" value="1"/>
</dbReference>
<evidence type="ECO:0000256" key="3">
    <source>
        <dbReference type="ARBA" id="ARBA00021495"/>
    </source>
</evidence>
<evidence type="ECO:0000259" key="14">
    <source>
        <dbReference type="PROSITE" id="PS50894"/>
    </source>
</evidence>
<dbReference type="InterPro" id="IPR003594">
    <property type="entry name" value="HATPase_dom"/>
</dbReference>
<dbReference type="Gene3D" id="3.30.565.10">
    <property type="entry name" value="Histidine kinase-like ATPase, C-terminal domain"/>
    <property type="match status" value="1"/>
</dbReference>
<dbReference type="InterPro" id="IPR036641">
    <property type="entry name" value="HPT_dom_sf"/>
</dbReference>
<dbReference type="CDD" id="cd00088">
    <property type="entry name" value="HPT"/>
    <property type="match status" value="3"/>
</dbReference>
<dbReference type="PROSITE" id="PS50894">
    <property type="entry name" value="HPT"/>
    <property type="match status" value="3"/>
</dbReference>
<keyword evidence="5" id="KW-0808">Transferase</keyword>
<dbReference type="InterPro" id="IPR008207">
    <property type="entry name" value="Sig_transdc_His_kin_Hpt_dom"/>
</dbReference>
<dbReference type="SMART" id="SM00448">
    <property type="entry name" value="REC"/>
    <property type="match status" value="1"/>
</dbReference>
<dbReference type="InterPro" id="IPR004105">
    <property type="entry name" value="CheA-like_dim"/>
</dbReference>
<evidence type="ECO:0000256" key="4">
    <source>
        <dbReference type="ARBA" id="ARBA00022553"/>
    </source>
</evidence>
<dbReference type="SMART" id="SM00073">
    <property type="entry name" value="HPT"/>
    <property type="match status" value="3"/>
</dbReference>
<dbReference type="FunFam" id="3.30.565.10:FF:000016">
    <property type="entry name" value="Chemotaxis protein CheA, putative"/>
    <property type="match status" value="1"/>
</dbReference>
<keyword evidence="6 15" id="KW-0418">Kinase</keyword>
<dbReference type="PANTHER" id="PTHR43395:SF8">
    <property type="entry name" value="HISTIDINE KINASE"/>
    <property type="match status" value="1"/>
</dbReference>
<dbReference type="SUPFAM" id="SSF55874">
    <property type="entry name" value="ATPase domain of HSP90 chaperone/DNA topoisomerase II/histidine kinase"/>
    <property type="match status" value="1"/>
</dbReference>
<dbReference type="Pfam" id="PF02518">
    <property type="entry name" value="HATPase_c"/>
    <property type="match status" value="1"/>
</dbReference>
<evidence type="ECO:0000313" key="16">
    <source>
        <dbReference type="Proteomes" id="UP001320326"/>
    </source>
</evidence>
<evidence type="ECO:0000256" key="6">
    <source>
        <dbReference type="ARBA" id="ARBA00022777"/>
    </source>
</evidence>
<feature type="domain" description="Histidine kinase" evidence="11">
    <location>
        <begin position="1320"/>
        <end position="1456"/>
    </location>
</feature>
<evidence type="ECO:0000259" key="13">
    <source>
        <dbReference type="PROSITE" id="PS50851"/>
    </source>
</evidence>
<dbReference type="EMBL" id="AP023423">
    <property type="protein sequence ID" value="BCK88870.1"/>
    <property type="molecule type" value="Genomic_DNA"/>
</dbReference>
<evidence type="ECO:0000256" key="1">
    <source>
        <dbReference type="ARBA" id="ARBA00000085"/>
    </source>
</evidence>
<dbReference type="PROSITE" id="PS50110">
    <property type="entry name" value="RESPONSE_REGULATORY"/>
    <property type="match status" value="1"/>
</dbReference>
<evidence type="ECO:0000259" key="12">
    <source>
        <dbReference type="PROSITE" id="PS50110"/>
    </source>
</evidence>
<comment type="function">
    <text evidence="8">Involved in the transmission of sensory signals from the chemoreceptors to the flagellar motors. CheA is autophosphorylated; it can transfer its phosphate group to either CheB or CheY.</text>
</comment>
<dbReference type="PANTHER" id="PTHR43395">
    <property type="entry name" value="SENSOR HISTIDINE KINASE CHEA"/>
    <property type="match status" value="1"/>
</dbReference>
<dbReference type="KEGG" id="seme:MIZ01_2676"/>
<dbReference type="EC" id="2.7.13.3" evidence="2"/>
<feature type="modified residue" description="Phosphohistidine" evidence="9">
    <location>
        <position position="788"/>
    </location>
</feature>
<organism evidence="15 16">
    <name type="scientific">Sideroxyarcus emersonii</name>
    <dbReference type="NCBI Taxonomy" id="2764705"/>
    <lineage>
        <taxon>Bacteria</taxon>
        <taxon>Pseudomonadati</taxon>
        <taxon>Pseudomonadota</taxon>
        <taxon>Betaproteobacteria</taxon>
        <taxon>Nitrosomonadales</taxon>
        <taxon>Gallionellaceae</taxon>
        <taxon>Sideroxyarcus</taxon>
    </lineage>
</organism>
<evidence type="ECO:0000256" key="9">
    <source>
        <dbReference type="PROSITE-ProRule" id="PRU00110"/>
    </source>
</evidence>
<dbReference type="InterPro" id="IPR001789">
    <property type="entry name" value="Sig_transdc_resp-reg_receiver"/>
</dbReference>
<feature type="modified residue" description="4-aspartylphosphate" evidence="10">
    <location>
        <position position="1659"/>
    </location>
</feature>
<dbReference type="SUPFAM" id="SSF47226">
    <property type="entry name" value="Histidine-containing phosphotransfer domain, HPT domain"/>
    <property type="match status" value="5"/>
</dbReference>
<dbReference type="InterPro" id="IPR002545">
    <property type="entry name" value="CheW-lke_dom"/>
</dbReference>
<dbReference type="Pfam" id="PF01584">
    <property type="entry name" value="CheW"/>
    <property type="match status" value="1"/>
</dbReference>
<evidence type="ECO:0000256" key="5">
    <source>
        <dbReference type="ARBA" id="ARBA00022679"/>
    </source>
</evidence>
<dbReference type="GO" id="GO:0006935">
    <property type="term" value="P:chemotaxis"/>
    <property type="evidence" value="ECO:0007669"/>
    <property type="project" value="InterPro"/>
</dbReference>
<feature type="domain" description="HPt" evidence="14">
    <location>
        <begin position="742"/>
        <end position="848"/>
    </location>
</feature>
<evidence type="ECO:0000256" key="7">
    <source>
        <dbReference type="ARBA" id="ARBA00023012"/>
    </source>
</evidence>
<dbReference type="InterPro" id="IPR004358">
    <property type="entry name" value="Sig_transdc_His_kin-like_C"/>
</dbReference>
<gene>
    <name evidence="15" type="ORF">MIZ01_2676</name>
</gene>
<evidence type="ECO:0000256" key="8">
    <source>
        <dbReference type="ARBA" id="ARBA00035100"/>
    </source>
</evidence>
<dbReference type="Pfam" id="PF01627">
    <property type="entry name" value="Hpt"/>
    <property type="match status" value="2"/>
</dbReference>
<feature type="domain" description="CheW-like" evidence="13">
    <location>
        <begin position="1458"/>
        <end position="1593"/>
    </location>
</feature>
<dbReference type="SMART" id="SM01231">
    <property type="entry name" value="H-kinase_dim"/>
    <property type="match status" value="1"/>
</dbReference>
<proteinExistence type="predicted"/>
<keyword evidence="16" id="KW-1185">Reference proteome</keyword>
<dbReference type="InterPro" id="IPR036890">
    <property type="entry name" value="HATPase_C_sf"/>
</dbReference>
<feature type="modified residue" description="Phosphohistidine" evidence="9">
    <location>
        <position position="1032"/>
    </location>
</feature>
<dbReference type="SMART" id="SM00387">
    <property type="entry name" value="HATPase_c"/>
    <property type="match status" value="1"/>
</dbReference>
<evidence type="ECO:0000256" key="10">
    <source>
        <dbReference type="PROSITE-ProRule" id="PRU00169"/>
    </source>
</evidence>
<dbReference type="InterPro" id="IPR058661">
    <property type="entry name" value="FimL_2nd"/>
</dbReference>
<dbReference type="PROSITE" id="PS50851">
    <property type="entry name" value="CHEW"/>
    <property type="match status" value="1"/>
</dbReference>
<dbReference type="CDD" id="cd17546">
    <property type="entry name" value="REC_hyHK_CKI1_RcsC-like"/>
    <property type="match status" value="1"/>
</dbReference>
<comment type="catalytic activity">
    <reaction evidence="1">
        <text>ATP + protein L-histidine = ADP + protein N-phospho-L-histidine.</text>
        <dbReference type="EC" id="2.7.13.3"/>
    </reaction>
</comment>
<protein>
    <recommendedName>
        <fullName evidence="3">Chemotaxis protein CheA</fullName>
        <ecNumber evidence="2">2.7.13.3</ecNumber>
    </recommendedName>
</protein>
<feature type="domain" description="HPt" evidence="14">
    <location>
        <begin position="985"/>
        <end position="1095"/>
    </location>
</feature>
<dbReference type="InterPro" id="IPR011006">
    <property type="entry name" value="CheY-like_superfamily"/>
</dbReference>
<dbReference type="PROSITE" id="PS50109">
    <property type="entry name" value="HIS_KIN"/>
    <property type="match status" value="1"/>
</dbReference>
<dbReference type="Gene3D" id="2.30.30.40">
    <property type="entry name" value="SH3 Domains"/>
    <property type="match status" value="1"/>
</dbReference>
<dbReference type="GO" id="GO:0000155">
    <property type="term" value="F:phosphorelay sensor kinase activity"/>
    <property type="evidence" value="ECO:0007669"/>
    <property type="project" value="InterPro"/>
</dbReference>
<dbReference type="Proteomes" id="UP001320326">
    <property type="component" value="Chromosome"/>
</dbReference>
<dbReference type="InterPro" id="IPR036061">
    <property type="entry name" value="CheW-like_dom_sf"/>
</dbReference>
<reference evidence="15 16" key="1">
    <citation type="journal article" date="2022" name="Int. J. Syst. Evol. Microbiol.">
        <title>&lt;i&gt;Sideroxyarcus emersonii&lt;/i&gt; gen. nov. sp. nov., a neutrophilic, microaerobic iron- and thiosulfate-oxidizing bacterium isolated from iron-rich wetland sediment.</title>
        <authorList>
            <person name="Kato S."/>
            <person name="Itoh T."/>
            <person name="Iino T."/>
            <person name="Ohkuma M."/>
        </authorList>
    </citation>
    <scope>NUCLEOTIDE SEQUENCE [LARGE SCALE GENOMIC DNA]</scope>
    <source>
        <strain evidence="15 16">MIZ01</strain>
    </source>
</reference>
<evidence type="ECO:0000313" key="15">
    <source>
        <dbReference type="EMBL" id="BCK88870.1"/>
    </source>
</evidence>
<evidence type="ECO:0000256" key="2">
    <source>
        <dbReference type="ARBA" id="ARBA00012438"/>
    </source>
</evidence>
<dbReference type="SMART" id="SM00260">
    <property type="entry name" value="CheW"/>
    <property type="match status" value="1"/>
</dbReference>
<keyword evidence="7" id="KW-0902">Two-component regulatory system</keyword>
<dbReference type="InterPro" id="IPR005467">
    <property type="entry name" value="His_kinase_dom"/>
</dbReference>
<dbReference type="Gene3D" id="3.40.50.2300">
    <property type="match status" value="1"/>
</dbReference>
<dbReference type="SUPFAM" id="SSF50341">
    <property type="entry name" value="CheW-like"/>
    <property type="match status" value="1"/>
</dbReference>
<dbReference type="Gene3D" id="1.20.120.160">
    <property type="entry name" value="HPT domain"/>
    <property type="match status" value="3"/>
</dbReference>